<dbReference type="EMBL" id="JAAXPN010000009">
    <property type="protein sequence ID" value="NKZ24787.1"/>
    <property type="molecule type" value="Genomic_DNA"/>
</dbReference>
<evidence type="ECO:0000259" key="2">
    <source>
        <dbReference type="Pfam" id="PF11797"/>
    </source>
</evidence>
<evidence type="ECO:0000313" key="3">
    <source>
        <dbReference type="EMBL" id="NKZ24787.1"/>
    </source>
</evidence>
<keyword evidence="1" id="KW-0472">Membrane</keyword>
<keyword evidence="1" id="KW-1133">Transmembrane helix</keyword>
<gene>
    <name evidence="3" type="ORF">HF964_08265</name>
</gene>
<reference evidence="3 4" key="1">
    <citation type="submission" date="2020-04" db="EMBL/GenBank/DDBJ databases">
        <title>MicrobeNet Type strains.</title>
        <authorList>
            <person name="Nicholson A.C."/>
        </authorList>
    </citation>
    <scope>NUCLEOTIDE SEQUENCE [LARGE SCALE GENOMIC DNA]</scope>
    <source>
        <strain evidence="3 4">CCUG 61472</strain>
    </source>
</reference>
<name>A0A7X6N3U2_9LACO</name>
<sequence>MTLLSPEKFTIKPNSSVVVTAQIKSDLPKEFNGEVLGSWYFVQKTNGTHKIQQGVAIKNNYAYVTSIGLQKGPKVLGDLKLPKARATVNNNVLGVGVTLQNPNPGILANLTTATKIYRLKGNKQILATNQAMAPNSNFEEFIPAGKQNLTPGKYRAVVDGISGMQKWHLTRDFEITATDTKKLNQQIVVYKKPLPGAWIIISSILVLVILVLLWVIFKRRRKDDNDGISEN</sequence>
<dbReference type="InterPro" id="IPR021759">
    <property type="entry name" value="WxLIP_HBD"/>
</dbReference>
<proteinExistence type="predicted"/>
<keyword evidence="1" id="KW-0812">Transmembrane</keyword>
<dbReference type="Pfam" id="PF11797">
    <property type="entry name" value="WxLIP_HBD"/>
    <property type="match status" value="1"/>
</dbReference>
<feature type="transmembrane region" description="Helical" evidence="1">
    <location>
        <begin position="196"/>
        <end position="217"/>
    </location>
</feature>
<accession>A0A7X6N3U2</accession>
<comment type="caution">
    <text evidence="3">The sequence shown here is derived from an EMBL/GenBank/DDBJ whole genome shotgun (WGS) entry which is preliminary data.</text>
</comment>
<evidence type="ECO:0000313" key="4">
    <source>
        <dbReference type="Proteomes" id="UP000549765"/>
    </source>
</evidence>
<organism evidence="3 4">
    <name type="scientific">Periweissella fabalis</name>
    <dbReference type="NCBI Taxonomy" id="1070421"/>
    <lineage>
        <taxon>Bacteria</taxon>
        <taxon>Bacillati</taxon>
        <taxon>Bacillota</taxon>
        <taxon>Bacilli</taxon>
        <taxon>Lactobacillales</taxon>
        <taxon>Lactobacillaceae</taxon>
        <taxon>Periweissella</taxon>
    </lineage>
</organism>
<feature type="domain" description="WxL Interacting Protein host binding" evidence="2">
    <location>
        <begin position="52"/>
        <end position="185"/>
    </location>
</feature>
<protein>
    <submittedName>
        <fullName evidence="3">DUF3324 domain-containing protein</fullName>
    </submittedName>
</protein>
<dbReference type="AlphaFoldDB" id="A0A7X6N3U2"/>
<evidence type="ECO:0000256" key="1">
    <source>
        <dbReference type="SAM" id="Phobius"/>
    </source>
</evidence>
<dbReference type="Proteomes" id="UP000549765">
    <property type="component" value="Unassembled WGS sequence"/>
</dbReference>
<keyword evidence="4" id="KW-1185">Reference proteome</keyword>